<dbReference type="OrthoDB" id="1000224at2759"/>
<dbReference type="InterPro" id="IPR039421">
    <property type="entry name" value="Type_1_exporter"/>
</dbReference>
<dbReference type="GO" id="GO:0005886">
    <property type="term" value="C:plasma membrane"/>
    <property type="evidence" value="ECO:0007669"/>
    <property type="project" value="TreeGrafter"/>
</dbReference>
<dbReference type="GO" id="GO:0016887">
    <property type="term" value="F:ATP hydrolysis activity"/>
    <property type="evidence" value="ECO:0007669"/>
    <property type="project" value="InterPro"/>
</dbReference>
<dbReference type="Proteomes" id="UP000239757">
    <property type="component" value="Unassembled WGS sequence"/>
</dbReference>
<organism evidence="4 5">
    <name type="scientific">Gossypium barbadense</name>
    <name type="common">Sea Island cotton</name>
    <name type="synonym">Hibiscus barbadensis</name>
    <dbReference type="NCBI Taxonomy" id="3634"/>
    <lineage>
        <taxon>Eukaryota</taxon>
        <taxon>Viridiplantae</taxon>
        <taxon>Streptophyta</taxon>
        <taxon>Embryophyta</taxon>
        <taxon>Tracheophyta</taxon>
        <taxon>Spermatophyta</taxon>
        <taxon>Magnoliopsida</taxon>
        <taxon>eudicotyledons</taxon>
        <taxon>Gunneridae</taxon>
        <taxon>Pentapetalae</taxon>
        <taxon>rosids</taxon>
        <taxon>malvids</taxon>
        <taxon>Malvales</taxon>
        <taxon>Malvaceae</taxon>
        <taxon>Malvoideae</taxon>
        <taxon>Gossypium</taxon>
    </lineage>
</organism>
<reference evidence="4 5" key="1">
    <citation type="submission" date="2015-01" db="EMBL/GenBank/DDBJ databases">
        <title>Genome of allotetraploid Gossypium barbadense reveals genomic plasticity and fiber elongation in cotton evolution.</title>
        <authorList>
            <person name="Chen X."/>
            <person name="Liu X."/>
            <person name="Zhao B."/>
            <person name="Zheng H."/>
            <person name="Hu Y."/>
            <person name="Lu G."/>
            <person name="Yang C."/>
            <person name="Chen J."/>
            <person name="Shan C."/>
            <person name="Zhang L."/>
            <person name="Zhou Y."/>
            <person name="Wang L."/>
            <person name="Guo W."/>
            <person name="Bai Y."/>
            <person name="Ruan J."/>
            <person name="Shangguan X."/>
            <person name="Mao Y."/>
            <person name="Jiang J."/>
            <person name="Zhu Y."/>
            <person name="Lei J."/>
            <person name="Kang H."/>
            <person name="Chen S."/>
            <person name="He X."/>
            <person name="Wang R."/>
            <person name="Wang Y."/>
            <person name="Chen J."/>
            <person name="Wang L."/>
            <person name="Yu S."/>
            <person name="Wang B."/>
            <person name="Wei J."/>
            <person name="Song S."/>
            <person name="Lu X."/>
            <person name="Gao Z."/>
            <person name="Gu W."/>
            <person name="Deng X."/>
            <person name="Ma D."/>
            <person name="Wang S."/>
            <person name="Liang W."/>
            <person name="Fang L."/>
            <person name="Cai C."/>
            <person name="Zhu X."/>
            <person name="Zhou B."/>
            <person name="Zhang Y."/>
            <person name="Chen Z."/>
            <person name="Xu S."/>
            <person name="Zhu R."/>
            <person name="Wang S."/>
            <person name="Zhang T."/>
            <person name="Zhao G."/>
        </authorList>
    </citation>
    <scope>NUCLEOTIDE SEQUENCE [LARGE SCALE GENOMIC DNA]</scope>
    <source>
        <strain evidence="5">cv. Xinhai21</strain>
        <tissue evidence="4">Leaf</tissue>
    </source>
</reference>
<dbReference type="SUPFAM" id="SSF52540">
    <property type="entry name" value="P-loop containing nucleoside triphosphate hydrolases"/>
    <property type="match status" value="1"/>
</dbReference>
<gene>
    <name evidence="4" type="ORF">GOBAR_AA15336</name>
</gene>
<evidence type="ECO:0000313" key="4">
    <source>
        <dbReference type="EMBL" id="PPS05335.1"/>
    </source>
</evidence>
<name>A0A2P5XPR1_GOSBA</name>
<feature type="coiled-coil region" evidence="1">
    <location>
        <begin position="243"/>
        <end position="270"/>
    </location>
</feature>
<dbReference type="GO" id="GO:0042626">
    <property type="term" value="F:ATPase-coupled transmembrane transporter activity"/>
    <property type="evidence" value="ECO:0007669"/>
    <property type="project" value="TreeGrafter"/>
</dbReference>
<keyword evidence="1" id="KW-0175">Coiled coil</keyword>
<accession>A0A2P5XPR1</accession>
<dbReference type="AlphaFoldDB" id="A0A2P5XPR1"/>
<dbReference type="Gene3D" id="3.40.50.300">
    <property type="entry name" value="P-loop containing nucleotide triphosphate hydrolases"/>
    <property type="match status" value="1"/>
</dbReference>
<dbReference type="PANTHER" id="PTHR24222:SF50">
    <property type="entry name" value="ABC TRANSPORTER B FAMILY MEMBER 9-LIKE ISOFORM X2"/>
    <property type="match status" value="1"/>
</dbReference>
<evidence type="ECO:0000256" key="2">
    <source>
        <dbReference type="SAM" id="MobiDB-lite"/>
    </source>
</evidence>
<dbReference type="InterPro" id="IPR027417">
    <property type="entry name" value="P-loop_NTPase"/>
</dbReference>
<evidence type="ECO:0000256" key="1">
    <source>
        <dbReference type="SAM" id="Coils"/>
    </source>
</evidence>
<dbReference type="PANTHER" id="PTHR24222">
    <property type="entry name" value="ABC TRANSPORTER B FAMILY"/>
    <property type="match status" value="1"/>
</dbReference>
<sequence length="496" mass="55606">MFLVTVGTIAAIANGLTQPFMTLIFGQMINSFSGAVQSGVVKAVSKLQWIRGKIGLVSKEPIFFATTVRENIAYGKDNATNEEIRAAIEMANAAKLIDKLPKELDTMVGEHGTQLSGGQKRRIAIARAILTKITPKERSSIDQETKNPSLKQKEFEFKAMGISSTLMGSSVVINVPSPPSSSSSSSGAHRTVENDGEDRVGREVEARLSDRNRLRRRLGHEVPRLILDNVENDKMLMSLNRGIEELNKGENQLNLEIEELERKVVMLMLAKGLKGDKLDKSGEGKGVEVLKAVKLNDKWKDLGIGTEEHEKCGKGKVLKTDPDRQKMNPRKLIPNKKEIAQEKGNVVGEAVNVNDDGDKEEKKLSKEIELLEAMLERGSYGLTDLQVMMEQVKAMKGSEKMVNEIEVKMTELETELWELKNAIVELKGKKNKELMGRVKKEEDKEVKREEQEQQWEQPPLLRPLCFSWEEGWWLNQRRGTSAKIFRASFIVCLGVN</sequence>
<feature type="compositionally biased region" description="Low complexity" evidence="2">
    <location>
        <begin position="173"/>
        <end position="186"/>
    </location>
</feature>
<protein>
    <recommendedName>
        <fullName evidence="3">ABC transporter domain-containing protein</fullName>
    </recommendedName>
</protein>
<dbReference type="InterPro" id="IPR003439">
    <property type="entry name" value="ABC_transporter-like_ATP-bd"/>
</dbReference>
<feature type="domain" description="ABC transporter" evidence="3">
    <location>
        <begin position="43"/>
        <end position="132"/>
    </location>
</feature>
<dbReference type="GO" id="GO:0005524">
    <property type="term" value="F:ATP binding"/>
    <property type="evidence" value="ECO:0007669"/>
    <property type="project" value="InterPro"/>
</dbReference>
<feature type="region of interest" description="Disordered" evidence="2">
    <location>
        <begin position="173"/>
        <end position="204"/>
    </location>
</feature>
<dbReference type="EMBL" id="KZ664475">
    <property type="protein sequence ID" value="PPS05335.1"/>
    <property type="molecule type" value="Genomic_DNA"/>
</dbReference>
<evidence type="ECO:0000259" key="3">
    <source>
        <dbReference type="Pfam" id="PF00005"/>
    </source>
</evidence>
<proteinExistence type="predicted"/>
<feature type="compositionally biased region" description="Basic and acidic residues" evidence="2">
    <location>
        <begin position="190"/>
        <end position="204"/>
    </location>
</feature>
<evidence type="ECO:0000313" key="5">
    <source>
        <dbReference type="Proteomes" id="UP000239757"/>
    </source>
</evidence>
<dbReference type="Pfam" id="PF00005">
    <property type="entry name" value="ABC_tran"/>
    <property type="match status" value="1"/>
</dbReference>
<feature type="coiled-coil region" evidence="1">
    <location>
        <begin position="395"/>
        <end position="429"/>
    </location>
</feature>